<keyword evidence="3" id="KW-1185">Reference proteome</keyword>
<organism evidence="2 3">
    <name type="scientific">Jiella avicenniae</name>
    <dbReference type="NCBI Taxonomy" id="2907202"/>
    <lineage>
        <taxon>Bacteria</taxon>
        <taxon>Pseudomonadati</taxon>
        <taxon>Pseudomonadota</taxon>
        <taxon>Alphaproteobacteria</taxon>
        <taxon>Hyphomicrobiales</taxon>
        <taxon>Aurantimonadaceae</taxon>
        <taxon>Jiella</taxon>
    </lineage>
</organism>
<feature type="domain" description="Thoeris anti-defense 2-like" evidence="1">
    <location>
        <begin position="104"/>
        <end position="174"/>
    </location>
</feature>
<reference evidence="2" key="1">
    <citation type="submission" date="2022-01" db="EMBL/GenBank/DDBJ databases">
        <title>Jiella avicenniae sp. nov., a novel endophytic bacterium isolated from bark of Avicennia marina.</title>
        <authorList>
            <person name="Tuo L."/>
        </authorList>
    </citation>
    <scope>NUCLEOTIDE SEQUENCE</scope>
    <source>
        <strain evidence="2">CBK1P-4</strain>
    </source>
</reference>
<evidence type="ECO:0000313" key="3">
    <source>
        <dbReference type="Proteomes" id="UP001139035"/>
    </source>
</evidence>
<evidence type="ECO:0000259" key="1">
    <source>
        <dbReference type="Pfam" id="PF11195"/>
    </source>
</evidence>
<accession>A0A9X1NZ83</accession>
<dbReference type="AlphaFoldDB" id="A0A9X1NZ83"/>
<name>A0A9X1NZ83_9HYPH</name>
<protein>
    <submittedName>
        <fullName evidence="2">DUF2829 domain-containing protein</fullName>
    </submittedName>
</protein>
<dbReference type="EMBL" id="JAJUWU010000001">
    <property type="protein sequence ID" value="MCE7026436.1"/>
    <property type="molecule type" value="Genomic_DNA"/>
</dbReference>
<dbReference type="Pfam" id="PF11195">
    <property type="entry name" value="Tad2-like"/>
    <property type="match status" value="1"/>
</dbReference>
<proteinExistence type="predicted"/>
<dbReference type="InterPro" id="IPR021361">
    <property type="entry name" value="Tad2-like_dom"/>
</dbReference>
<sequence>MRKYERIPIVVDAVQFTGGAESAAEVIAAAGLGDSAYLKLADEAEAVSVATLAGAVLMRPGQWLVPIGRWVTDGVELKADWAILSDAEFQANYRPAGTGDEACDFGKAFAAVRNGGKARRDAWADGMSIYWEPHWSPGKDAKASQPMFALTLVDGSVVPWRPSDTDFSATDWRVFG</sequence>
<comment type="caution">
    <text evidence="2">The sequence shown here is derived from an EMBL/GenBank/DDBJ whole genome shotgun (WGS) entry which is preliminary data.</text>
</comment>
<gene>
    <name evidence="2" type="ORF">LZD57_00400</name>
</gene>
<dbReference type="RefSeq" id="WP_233717140.1">
    <property type="nucleotide sequence ID" value="NZ_JAJUWU010000001.1"/>
</dbReference>
<dbReference type="Proteomes" id="UP001139035">
    <property type="component" value="Unassembled WGS sequence"/>
</dbReference>
<evidence type="ECO:0000313" key="2">
    <source>
        <dbReference type="EMBL" id="MCE7026436.1"/>
    </source>
</evidence>